<dbReference type="Proteomes" id="UP000183047">
    <property type="component" value="Unassembled WGS sequence"/>
</dbReference>
<dbReference type="CDD" id="cd05300">
    <property type="entry name" value="2-Hacid_dh_1"/>
    <property type="match status" value="1"/>
</dbReference>
<evidence type="ECO:0000313" key="4">
    <source>
        <dbReference type="EMBL" id="SCY11844.1"/>
    </source>
</evidence>
<keyword evidence="1" id="KW-0560">Oxidoreductase</keyword>
<sequence>MKIIVYNKALRPQHKNLISETAVKVGAEVCFIDSEDSIPEDFEDAEVFYGTGLKTIGKSRHIKWFCAPSAGVDFLLKPGVFANEDCIITNSAGAYGVSIAEHIIMVSLMMMRQMHVFFRKSILGEWGRPLPQKSLKDCRITVLGTGDIGSSFAKRAKAFEPKSIVGVCRSGKCSESSFDKIFRIDELDEVLRDTELLVMCLPGTAETEGVLSKERMALLPKGAYVVNVGRGSAIDESALIENLENEKLAGAALDVFANEPLPEVSPLWNTKNLIITPHVAGNLTLDHTLDKNVEMFCENMVNYAEGRPLKHVIDKARGY</sequence>
<dbReference type="Pfam" id="PF02826">
    <property type="entry name" value="2-Hacid_dh_C"/>
    <property type="match status" value="1"/>
</dbReference>
<reference evidence="5" key="1">
    <citation type="submission" date="2016-10" db="EMBL/GenBank/DDBJ databases">
        <authorList>
            <person name="Varghese N."/>
            <person name="Submissions S."/>
        </authorList>
    </citation>
    <scope>NUCLEOTIDE SEQUENCE [LARGE SCALE GENOMIC DNA]</scope>
    <source>
        <strain evidence="5">XBD2006</strain>
    </source>
</reference>
<dbReference type="EMBL" id="FMUR01000008">
    <property type="protein sequence ID" value="SCY11844.1"/>
    <property type="molecule type" value="Genomic_DNA"/>
</dbReference>
<feature type="domain" description="D-isomer specific 2-hydroxyacid dehydrogenase NAD-binding" evidence="3">
    <location>
        <begin position="105"/>
        <end position="280"/>
    </location>
</feature>
<keyword evidence="5" id="KW-1185">Reference proteome</keyword>
<dbReference type="SUPFAM" id="SSF51735">
    <property type="entry name" value="NAD(P)-binding Rossmann-fold domains"/>
    <property type="match status" value="1"/>
</dbReference>
<evidence type="ECO:0000256" key="1">
    <source>
        <dbReference type="ARBA" id="ARBA00023002"/>
    </source>
</evidence>
<dbReference type="GO" id="GO:0016491">
    <property type="term" value="F:oxidoreductase activity"/>
    <property type="evidence" value="ECO:0007669"/>
    <property type="project" value="UniProtKB-KW"/>
</dbReference>
<gene>
    <name evidence="4" type="ORF">SAMN02910451_01428</name>
</gene>
<accession>A0A1G5DB50</accession>
<dbReference type="OrthoDB" id="9805416at2"/>
<protein>
    <submittedName>
        <fullName evidence="4">Phosphoglycerate dehydrogenase</fullName>
    </submittedName>
</protein>
<dbReference type="InterPro" id="IPR036291">
    <property type="entry name" value="NAD(P)-bd_dom_sf"/>
</dbReference>
<dbReference type="InterPro" id="IPR006140">
    <property type="entry name" value="D-isomer_DH_NAD-bd"/>
</dbReference>
<dbReference type="PANTHER" id="PTHR43333">
    <property type="entry name" value="2-HACID_DH_C DOMAIN-CONTAINING PROTEIN"/>
    <property type="match status" value="1"/>
</dbReference>
<evidence type="ECO:0000313" key="5">
    <source>
        <dbReference type="Proteomes" id="UP000183047"/>
    </source>
</evidence>
<dbReference type="GO" id="GO:0051287">
    <property type="term" value="F:NAD binding"/>
    <property type="evidence" value="ECO:0007669"/>
    <property type="project" value="InterPro"/>
</dbReference>
<evidence type="ECO:0000259" key="3">
    <source>
        <dbReference type="Pfam" id="PF02826"/>
    </source>
</evidence>
<dbReference type="SUPFAM" id="SSF52283">
    <property type="entry name" value="Formate/glycerate dehydrogenase catalytic domain-like"/>
    <property type="match status" value="1"/>
</dbReference>
<dbReference type="PANTHER" id="PTHR43333:SF1">
    <property type="entry name" value="D-ISOMER SPECIFIC 2-HYDROXYACID DEHYDROGENASE NAD-BINDING DOMAIN-CONTAINING PROTEIN"/>
    <property type="match status" value="1"/>
</dbReference>
<keyword evidence="2" id="KW-0520">NAD</keyword>
<proteinExistence type="predicted"/>
<dbReference type="Gene3D" id="3.40.50.720">
    <property type="entry name" value="NAD(P)-binding Rossmann-like Domain"/>
    <property type="match status" value="2"/>
</dbReference>
<dbReference type="RefSeq" id="WP_074462080.1">
    <property type="nucleotide sequence ID" value="NZ_FMUR01000008.1"/>
</dbReference>
<evidence type="ECO:0000256" key="2">
    <source>
        <dbReference type="ARBA" id="ARBA00023027"/>
    </source>
</evidence>
<organism evidence="4 5">
    <name type="scientific">Butyrivibrio hungatei</name>
    <dbReference type="NCBI Taxonomy" id="185008"/>
    <lineage>
        <taxon>Bacteria</taxon>
        <taxon>Bacillati</taxon>
        <taxon>Bacillota</taxon>
        <taxon>Clostridia</taxon>
        <taxon>Lachnospirales</taxon>
        <taxon>Lachnospiraceae</taxon>
        <taxon>Butyrivibrio</taxon>
    </lineage>
</organism>
<name>A0A1G5DB50_9FIRM</name>
<dbReference type="AlphaFoldDB" id="A0A1G5DB50"/>